<gene>
    <name evidence="3" type="ORF">FLO80_19895</name>
</gene>
<feature type="region of interest" description="Disordered" evidence="1">
    <location>
        <begin position="123"/>
        <end position="145"/>
    </location>
</feature>
<feature type="transmembrane region" description="Helical" evidence="2">
    <location>
        <begin position="15"/>
        <end position="41"/>
    </location>
</feature>
<evidence type="ECO:0000313" key="4">
    <source>
        <dbReference type="Proteomes" id="UP000325291"/>
    </source>
</evidence>
<evidence type="ECO:0000256" key="2">
    <source>
        <dbReference type="SAM" id="Phobius"/>
    </source>
</evidence>
<dbReference type="AlphaFoldDB" id="A0A5A9YY84"/>
<proteinExistence type="predicted"/>
<feature type="transmembrane region" description="Helical" evidence="2">
    <location>
        <begin position="73"/>
        <end position="93"/>
    </location>
</feature>
<keyword evidence="2" id="KW-0472">Membrane</keyword>
<sequence>MTDGNGNAMGNDTTWIVTIFLVIGAIVLGLLALYLAFLVLVAGFMGAAWMFAYAAAQGFLGVVAYVAAWVFLFPFMAIASLGLGAVLLWSFYWEERASRGARIEPKVPFHKRLVAWLKNENVHAPTPPSDPEERYKWANRLPPYD</sequence>
<keyword evidence="4" id="KW-1185">Reference proteome</keyword>
<keyword evidence="2" id="KW-1133">Transmembrane helix</keyword>
<feature type="transmembrane region" description="Helical" evidence="2">
    <location>
        <begin position="48"/>
        <end position="67"/>
    </location>
</feature>
<reference evidence="3 4" key="1">
    <citation type="submission" date="2019-07" db="EMBL/GenBank/DDBJ databases">
        <title>Aquicoccus porphyridii gen. nov., sp. nov., isolated from a small marine red alga, Porphyridium marinum.</title>
        <authorList>
            <person name="Liu L."/>
        </authorList>
    </citation>
    <scope>NUCLEOTIDE SEQUENCE [LARGE SCALE GENOMIC DNA]</scope>
    <source>
        <strain evidence="3 4">L1 8-17</strain>
    </source>
</reference>
<dbReference type="EMBL" id="VINQ01000024">
    <property type="protein sequence ID" value="KAA0909830.1"/>
    <property type="molecule type" value="Genomic_DNA"/>
</dbReference>
<organism evidence="3 4">
    <name type="scientific">Aquicoccus porphyridii</name>
    <dbReference type="NCBI Taxonomy" id="1852029"/>
    <lineage>
        <taxon>Bacteria</taxon>
        <taxon>Pseudomonadati</taxon>
        <taxon>Pseudomonadota</taxon>
        <taxon>Alphaproteobacteria</taxon>
        <taxon>Rhodobacterales</taxon>
        <taxon>Paracoccaceae</taxon>
        <taxon>Aquicoccus</taxon>
    </lineage>
</organism>
<evidence type="ECO:0000256" key="1">
    <source>
        <dbReference type="SAM" id="MobiDB-lite"/>
    </source>
</evidence>
<dbReference type="RefSeq" id="WP_111369465.1">
    <property type="nucleotide sequence ID" value="NZ_VINQ01000024.1"/>
</dbReference>
<protein>
    <submittedName>
        <fullName evidence="3">Uncharacterized protein</fullName>
    </submittedName>
</protein>
<accession>A0A5A9YY84</accession>
<name>A0A5A9YY84_9RHOB</name>
<keyword evidence="2" id="KW-0812">Transmembrane</keyword>
<comment type="caution">
    <text evidence="3">The sequence shown here is derived from an EMBL/GenBank/DDBJ whole genome shotgun (WGS) entry which is preliminary data.</text>
</comment>
<dbReference type="Proteomes" id="UP000325291">
    <property type="component" value="Unassembled WGS sequence"/>
</dbReference>
<evidence type="ECO:0000313" key="3">
    <source>
        <dbReference type="EMBL" id="KAA0909830.1"/>
    </source>
</evidence>